<dbReference type="Proteomes" id="UP000203282">
    <property type="component" value="Segment"/>
</dbReference>
<name>M1UG38_9CAUD</name>
<dbReference type="EMBL" id="HQ316583">
    <property type="protein sequence ID" value="AGG54212.1"/>
    <property type="molecule type" value="Genomic_DNA"/>
</dbReference>
<accession>M1UG38</accession>
<evidence type="ECO:0000313" key="3">
    <source>
        <dbReference type="Proteomes" id="UP000203282"/>
    </source>
</evidence>
<dbReference type="GeneID" id="15013570"/>
<dbReference type="OrthoDB" id="21843at10239"/>
<organism evidence="2 3">
    <name type="scientific">Synechococcus phage S-SSM4</name>
    <dbReference type="NCBI Taxonomy" id="536466"/>
    <lineage>
        <taxon>Viruses</taxon>
        <taxon>Duplodnaviria</taxon>
        <taxon>Heunggongvirae</taxon>
        <taxon>Uroviricota</taxon>
        <taxon>Caudoviricetes</taxon>
        <taxon>Pantevenvirales</taxon>
        <taxon>Kyanoviridae</taxon>
        <taxon>Greenvirus</taxon>
        <taxon>Greenvirus ssm4</taxon>
    </lineage>
</organism>
<proteinExistence type="predicted"/>
<feature type="compositionally biased region" description="Basic and acidic residues" evidence="1">
    <location>
        <begin position="15"/>
        <end position="27"/>
    </location>
</feature>
<sequence length="265" mass="29826">MQSKLYAANNKSGKKMTDDEIKKQKGGKEFLDRIKAAKAKMSEGVYTGPDKADRKQIKKMDNPEYAKKLADYEKNMDPKKRQALKDKATKGMKFTHESAPMGKSDGQLANTYEENAYDSAEESTKEIQKEISKETFNALKDTLVEKAFSIYERTRYAKETGKDPQTGNESKKGGTMKGSAMAAVRKNLVKSGGLMSSRKKPINPQGKKQVKGKKSDVGTGKYKKMADRKKNKLTKQRKQVSKTRNLMLIPWLVTVVRIIIRKVAD</sequence>
<gene>
    <name evidence="2" type="ORF">CYXG_00148</name>
</gene>
<protein>
    <submittedName>
        <fullName evidence="2">Uncharacterized protein</fullName>
    </submittedName>
</protein>
<feature type="compositionally biased region" description="Basic and acidic residues" evidence="1">
    <location>
        <begin position="73"/>
        <end position="89"/>
    </location>
</feature>
<keyword evidence="3" id="KW-1185">Reference proteome</keyword>
<dbReference type="KEGG" id="vg:15013570"/>
<dbReference type="RefSeq" id="YP_007677337.1">
    <property type="nucleotide sequence ID" value="NC_020875.1"/>
</dbReference>
<feature type="region of interest" description="Disordered" evidence="1">
    <location>
        <begin position="1"/>
        <end position="27"/>
    </location>
</feature>
<feature type="region of interest" description="Disordered" evidence="1">
    <location>
        <begin position="157"/>
        <end position="179"/>
    </location>
</feature>
<feature type="compositionally biased region" description="Basic residues" evidence="1">
    <location>
        <begin position="221"/>
        <end position="239"/>
    </location>
</feature>
<feature type="region of interest" description="Disordered" evidence="1">
    <location>
        <begin position="73"/>
        <end position="108"/>
    </location>
</feature>
<feature type="region of interest" description="Disordered" evidence="1">
    <location>
        <begin position="191"/>
        <end position="239"/>
    </location>
</feature>
<evidence type="ECO:0000313" key="2">
    <source>
        <dbReference type="EMBL" id="AGG54212.1"/>
    </source>
</evidence>
<reference evidence="2 3" key="1">
    <citation type="submission" date="2010-03" db="EMBL/GenBank/DDBJ databases">
        <title>The Genome Sequence of Cyanophage S-SSM4.</title>
        <authorList>
            <consortium name="The Broad Institute Genome Sequencing Platform"/>
            <person name="Henn M.R."/>
            <person name="Sullivan M.S."/>
            <person name="Osburne M.S."/>
            <person name="Levin J."/>
            <person name="Malboeuf C."/>
            <person name="Casali M."/>
            <person name="Russ C."/>
            <person name="Lennon N."/>
            <person name="Erlich R."/>
            <person name="Young S.K."/>
            <person name="Koehrsen M."/>
            <person name="Yandava C."/>
            <person name="Zeng Q."/>
            <person name="Alvarado L."/>
            <person name="Anderson S."/>
            <person name="Berlin A."/>
            <person name="Borenstein D."/>
            <person name="Chen Z."/>
            <person name="Engels R."/>
            <person name="Freedman E."/>
            <person name="Gellesch M."/>
            <person name="Goldberg J."/>
            <person name="Green L."/>
            <person name="Griggs A."/>
            <person name="Gujja S."/>
            <person name="Heiman D."/>
            <person name="Hepburn T."/>
            <person name="Howarth C."/>
            <person name="Jen D."/>
            <person name="Larson L."/>
            <person name="Lewis B."/>
            <person name="Mehta T."/>
            <person name="Park D."/>
            <person name="Pearson M."/>
            <person name="Roberts A."/>
            <person name="Ryan E."/>
            <person name="Saif S."/>
            <person name="Shea T."/>
            <person name="Shenoy N."/>
            <person name="Sisk P."/>
            <person name="Stolte C."/>
            <person name="Sykes S."/>
            <person name="Walk T."/>
            <person name="White J."/>
            <person name="Yu Q."/>
            <person name="Coleman M.L."/>
            <person name="Huang K.H."/>
            <person name="Weigele P.R."/>
            <person name="DeFrancesco A.S."/>
            <person name="Kern S.E."/>
            <person name="Thompson L.R."/>
            <person name="Fu R."/>
            <person name="Hombeck B."/>
            <person name="Chisholm S.W."/>
            <person name="Haas B."/>
            <person name="Nusbaum C."/>
            <person name="Galagan J."/>
            <person name="Birren B."/>
        </authorList>
    </citation>
    <scope>NUCLEOTIDE SEQUENCE [LARGE SCALE GENOMIC DNA]</scope>
    <source>
        <strain evidence="2 3">S-SSM4</strain>
    </source>
</reference>
<evidence type="ECO:0000256" key="1">
    <source>
        <dbReference type="SAM" id="MobiDB-lite"/>
    </source>
</evidence>